<feature type="region of interest" description="Disordered" evidence="1">
    <location>
        <begin position="29"/>
        <end position="49"/>
    </location>
</feature>
<evidence type="ECO:0000256" key="2">
    <source>
        <dbReference type="SAM" id="SignalP"/>
    </source>
</evidence>
<feature type="signal peptide" evidence="2">
    <location>
        <begin position="1"/>
        <end position="25"/>
    </location>
</feature>
<evidence type="ECO:0000256" key="1">
    <source>
        <dbReference type="SAM" id="MobiDB-lite"/>
    </source>
</evidence>
<keyword evidence="2" id="KW-0732">Signal</keyword>
<organism evidence="3 4">
    <name type="scientific">Batillaria attramentaria</name>
    <dbReference type="NCBI Taxonomy" id="370345"/>
    <lineage>
        <taxon>Eukaryota</taxon>
        <taxon>Metazoa</taxon>
        <taxon>Spiralia</taxon>
        <taxon>Lophotrochozoa</taxon>
        <taxon>Mollusca</taxon>
        <taxon>Gastropoda</taxon>
        <taxon>Caenogastropoda</taxon>
        <taxon>Sorbeoconcha</taxon>
        <taxon>Cerithioidea</taxon>
        <taxon>Batillariidae</taxon>
        <taxon>Batillaria</taxon>
    </lineage>
</organism>
<comment type="caution">
    <text evidence="3">The sequence shown here is derived from an EMBL/GenBank/DDBJ whole genome shotgun (WGS) entry which is preliminary data.</text>
</comment>
<proteinExistence type="predicted"/>
<feature type="non-terminal residue" evidence="3">
    <location>
        <position position="60"/>
    </location>
</feature>
<sequence>MRAAVCYSILLLAVCSDLMYQSVSGDPIPVNPRNPAATSQNDEPVSIDNPSHICYPCRKG</sequence>
<gene>
    <name evidence="3" type="ORF">BaRGS_00036611</name>
</gene>
<protein>
    <submittedName>
        <fullName evidence="3">Uncharacterized protein</fullName>
    </submittedName>
</protein>
<accession>A0ABD0JAY9</accession>
<dbReference type="Proteomes" id="UP001519460">
    <property type="component" value="Unassembled WGS sequence"/>
</dbReference>
<keyword evidence="4" id="KW-1185">Reference proteome</keyword>
<evidence type="ECO:0000313" key="3">
    <source>
        <dbReference type="EMBL" id="KAK7468147.1"/>
    </source>
</evidence>
<dbReference type="EMBL" id="JACVVK020000521">
    <property type="protein sequence ID" value="KAK7468147.1"/>
    <property type="molecule type" value="Genomic_DNA"/>
</dbReference>
<dbReference type="AlphaFoldDB" id="A0ABD0JAY9"/>
<reference evidence="3 4" key="1">
    <citation type="journal article" date="2023" name="Sci. Data">
        <title>Genome assembly of the Korean intertidal mud-creeper Batillaria attramentaria.</title>
        <authorList>
            <person name="Patra A.K."/>
            <person name="Ho P.T."/>
            <person name="Jun S."/>
            <person name="Lee S.J."/>
            <person name="Kim Y."/>
            <person name="Won Y.J."/>
        </authorList>
    </citation>
    <scope>NUCLEOTIDE SEQUENCE [LARGE SCALE GENOMIC DNA]</scope>
    <source>
        <strain evidence="3">Wonlab-2016</strain>
    </source>
</reference>
<feature type="chain" id="PRO_5044868184" evidence="2">
    <location>
        <begin position="26"/>
        <end position="60"/>
    </location>
</feature>
<evidence type="ECO:0000313" key="4">
    <source>
        <dbReference type="Proteomes" id="UP001519460"/>
    </source>
</evidence>
<name>A0ABD0JAY9_9CAEN</name>